<dbReference type="Gene3D" id="1.10.10.60">
    <property type="entry name" value="Homeodomain-like"/>
    <property type="match status" value="1"/>
</dbReference>
<evidence type="ECO:0000256" key="1">
    <source>
        <dbReference type="ARBA" id="ARBA00023125"/>
    </source>
</evidence>
<evidence type="ECO:0000259" key="3">
    <source>
        <dbReference type="PROSITE" id="PS50977"/>
    </source>
</evidence>
<keyword evidence="1 2" id="KW-0238">DNA-binding</keyword>
<keyword evidence="5" id="KW-1185">Reference proteome</keyword>
<gene>
    <name evidence="4" type="ORF">ACFFK0_07480</name>
</gene>
<protein>
    <submittedName>
        <fullName evidence="4">TetR/AcrR family transcriptional regulator</fullName>
    </submittedName>
</protein>
<dbReference type="InterPro" id="IPR036271">
    <property type="entry name" value="Tet_transcr_reg_TetR-rel_C_sf"/>
</dbReference>
<dbReference type="SUPFAM" id="SSF48498">
    <property type="entry name" value="Tetracyclin repressor-like, C-terminal domain"/>
    <property type="match status" value="1"/>
</dbReference>
<dbReference type="SUPFAM" id="SSF46689">
    <property type="entry name" value="Homeodomain-like"/>
    <property type="match status" value="1"/>
</dbReference>
<accession>A0ABV6DI23</accession>
<dbReference type="EMBL" id="JBHLWN010000027">
    <property type="protein sequence ID" value="MFC0212301.1"/>
    <property type="molecule type" value="Genomic_DNA"/>
</dbReference>
<organism evidence="4 5">
    <name type="scientific">Paenibacillus chartarius</name>
    <dbReference type="NCBI Taxonomy" id="747481"/>
    <lineage>
        <taxon>Bacteria</taxon>
        <taxon>Bacillati</taxon>
        <taxon>Bacillota</taxon>
        <taxon>Bacilli</taxon>
        <taxon>Bacillales</taxon>
        <taxon>Paenibacillaceae</taxon>
        <taxon>Paenibacillus</taxon>
    </lineage>
</organism>
<dbReference type="RefSeq" id="WP_377469441.1">
    <property type="nucleotide sequence ID" value="NZ_JBHLWN010000027.1"/>
</dbReference>
<feature type="domain" description="HTH tetR-type" evidence="3">
    <location>
        <begin position="6"/>
        <end position="66"/>
    </location>
</feature>
<comment type="caution">
    <text evidence="4">The sequence shown here is derived from an EMBL/GenBank/DDBJ whole genome shotgun (WGS) entry which is preliminary data.</text>
</comment>
<dbReference type="PANTHER" id="PTHR30055">
    <property type="entry name" value="HTH-TYPE TRANSCRIPTIONAL REGULATOR RUTR"/>
    <property type="match status" value="1"/>
</dbReference>
<evidence type="ECO:0000256" key="2">
    <source>
        <dbReference type="PROSITE-ProRule" id="PRU00335"/>
    </source>
</evidence>
<proteinExistence type="predicted"/>
<sequence length="199" mass="23238">MPTVESDVKMRILQTAKRLFAKQGFDATSVRQICEEASVNVALISYYFGGKENVLKAMLQEFMPISRLPEFEDELQDPVIGIRRIIREVVGMRYREPELISIVQQEIALMSSRIAFLQEFTFPLWSRFRDLLAEGRKRGVFEFESLDNTLMFALGALLMHKQRDYFRFLMTEPEKSLSLEEMVTQTTEFIFHAVKYKGD</sequence>
<dbReference type="Pfam" id="PF00440">
    <property type="entry name" value="TetR_N"/>
    <property type="match status" value="1"/>
</dbReference>
<dbReference type="Proteomes" id="UP001589776">
    <property type="component" value="Unassembled WGS sequence"/>
</dbReference>
<dbReference type="PRINTS" id="PR00455">
    <property type="entry name" value="HTHTETR"/>
</dbReference>
<dbReference type="InterPro" id="IPR050109">
    <property type="entry name" value="HTH-type_TetR-like_transc_reg"/>
</dbReference>
<evidence type="ECO:0000313" key="4">
    <source>
        <dbReference type="EMBL" id="MFC0212301.1"/>
    </source>
</evidence>
<name>A0ABV6DI23_9BACL</name>
<dbReference type="PROSITE" id="PS50977">
    <property type="entry name" value="HTH_TETR_2"/>
    <property type="match status" value="1"/>
</dbReference>
<feature type="DNA-binding region" description="H-T-H motif" evidence="2">
    <location>
        <begin position="29"/>
        <end position="48"/>
    </location>
</feature>
<dbReference type="InterPro" id="IPR009057">
    <property type="entry name" value="Homeodomain-like_sf"/>
</dbReference>
<reference evidence="4 5" key="1">
    <citation type="submission" date="2024-09" db="EMBL/GenBank/DDBJ databases">
        <authorList>
            <person name="Sun Q."/>
            <person name="Mori K."/>
        </authorList>
    </citation>
    <scope>NUCLEOTIDE SEQUENCE [LARGE SCALE GENOMIC DNA]</scope>
    <source>
        <strain evidence="4 5">CCM 7759</strain>
    </source>
</reference>
<dbReference type="InterPro" id="IPR023772">
    <property type="entry name" value="DNA-bd_HTH_TetR-type_CS"/>
</dbReference>
<dbReference type="PANTHER" id="PTHR30055:SF235">
    <property type="entry name" value="TRANSCRIPTIONAL REGULATORY PROTEIN"/>
    <property type="match status" value="1"/>
</dbReference>
<dbReference type="InterPro" id="IPR001647">
    <property type="entry name" value="HTH_TetR"/>
</dbReference>
<dbReference type="PROSITE" id="PS01081">
    <property type="entry name" value="HTH_TETR_1"/>
    <property type="match status" value="1"/>
</dbReference>
<dbReference type="Gene3D" id="1.10.357.10">
    <property type="entry name" value="Tetracycline Repressor, domain 2"/>
    <property type="match status" value="1"/>
</dbReference>
<evidence type="ECO:0000313" key="5">
    <source>
        <dbReference type="Proteomes" id="UP001589776"/>
    </source>
</evidence>